<dbReference type="AlphaFoldDB" id="A0A6A3WG05"/>
<dbReference type="Proteomes" id="UP000433483">
    <property type="component" value="Unassembled WGS sequence"/>
</dbReference>
<organism evidence="5 10">
    <name type="scientific">Phytophthora fragariae</name>
    <dbReference type="NCBI Taxonomy" id="53985"/>
    <lineage>
        <taxon>Eukaryota</taxon>
        <taxon>Sar</taxon>
        <taxon>Stramenopiles</taxon>
        <taxon>Oomycota</taxon>
        <taxon>Peronosporomycetes</taxon>
        <taxon>Peronosporales</taxon>
        <taxon>Peronosporaceae</taxon>
        <taxon>Phytophthora</taxon>
    </lineage>
</organism>
<dbReference type="EMBL" id="QXGF01002784">
    <property type="protein sequence ID" value="KAE8923411.1"/>
    <property type="molecule type" value="Genomic_DNA"/>
</dbReference>
<dbReference type="Proteomes" id="UP000440732">
    <property type="component" value="Unassembled WGS sequence"/>
</dbReference>
<evidence type="ECO:0000313" key="14">
    <source>
        <dbReference type="Proteomes" id="UP000460718"/>
    </source>
</evidence>
<dbReference type="EMBL" id="QXFW01002816">
    <property type="protein sequence ID" value="KAE8975173.1"/>
    <property type="molecule type" value="Genomic_DNA"/>
</dbReference>
<keyword evidence="10" id="KW-1185">Reference proteome</keyword>
<proteinExistence type="predicted"/>
<evidence type="ECO:0000313" key="7">
    <source>
        <dbReference type="EMBL" id="KAE9230883.1"/>
    </source>
</evidence>
<dbReference type="PANTHER" id="PTHR10404">
    <property type="entry name" value="N-ACETYLATED-ALPHA-LINKED ACIDIC DIPEPTIDASE"/>
    <property type="match status" value="1"/>
</dbReference>
<evidence type="ECO:0000313" key="15">
    <source>
        <dbReference type="Proteomes" id="UP000476176"/>
    </source>
</evidence>
<evidence type="ECO:0000313" key="9">
    <source>
        <dbReference type="Proteomes" id="UP000429523"/>
    </source>
</evidence>
<evidence type="ECO:0000313" key="1">
    <source>
        <dbReference type="EMBL" id="KAE8923411.1"/>
    </source>
</evidence>
<dbReference type="PANTHER" id="PTHR10404:SF46">
    <property type="entry name" value="VACUOLAR PROTEIN SORTING-ASSOCIATED PROTEIN 70"/>
    <property type="match status" value="1"/>
</dbReference>
<evidence type="ECO:0000313" key="11">
    <source>
        <dbReference type="Proteomes" id="UP000437068"/>
    </source>
</evidence>
<comment type="caution">
    <text evidence="5">The sequence shown here is derived from an EMBL/GenBank/DDBJ whole genome shotgun (WGS) entry which is preliminary data.</text>
</comment>
<dbReference type="InterPro" id="IPR039373">
    <property type="entry name" value="Peptidase_M28B"/>
</dbReference>
<dbReference type="EMBL" id="QXGD01000635">
    <property type="protein sequence ID" value="KAE9230883.1"/>
    <property type="molecule type" value="Genomic_DNA"/>
</dbReference>
<evidence type="ECO:0000313" key="5">
    <source>
        <dbReference type="EMBL" id="KAE9181662.1"/>
    </source>
</evidence>
<evidence type="ECO:0000313" key="16">
    <source>
        <dbReference type="Proteomes" id="UP000488956"/>
    </source>
</evidence>
<sequence length="193" mass="20790">MGSLHYTETQGDLHYASYASMAKLWGLLGLRLANDVVIDFSSYAILIQQGLKQLVGFIASAELEVELSKLFAAIEKFGVNADAFQIASEQSGDIYATIDGRQVNDEPLAATPAASRGFSKSSVLRVAGLTSMLLALGTRLPVGSRRCKVPIPSRNSKKKMAPAAVTIREFLHAYSSTPHAAMSRADYETALYS</sequence>
<evidence type="ECO:0000313" key="8">
    <source>
        <dbReference type="EMBL" id="KAE9294411.1"/>
    </source>
</evidence>
<evidence type="ECO:0000313" key="12">
    <source>
        <dbReference type="Proteomes" id="UP000440367"/>
    </source>
</evidence>
<dbReference type="EMBL" id="QXGC01001749">
    <property type="protein sequence ID" value="KAE9196756.1"/>
    <property type="molecule type" value="Genomic_DNA"/>
</dbReference>
<dbReference type="Proteomes" id="UP000440367">
    <property type="component" value="Unassembled WGS sequence"/>
</dbReference>
<evidence type="ECO:0000313" key="10">
    <source>
        <dbReference type="Proteomes" id="UP000433483"/>
    </source>
</evidence>
<gene>
    <name evidence="8" type="ORF">PF001_g17789</name>
    <name evidence="7" type="ORF">PF002_g12860</name>
    <name evidence="6" type="ORF">PF004_g20041</name>
    <name evidence="5" type="ORF">PF005_g22798</name>
    <name evidence="4" type="ORF">PF006_g22358</name>
    <name evidence="1" type="ORF">PF009_g26337</name>
    <name evidence="3" type="ORF">PF010_g23464</name>
    <name evidence="2" type="ORF">PF011_g24584</name>
</gene>
<dbReference type="EMBL" id="QXGB01002092">
    <property type="protein sequence ID" value="KAE9181662.1"/>
    <property type="molecule type" value="Genomic_DNA"/>
</dbReference>
<dbReference type="OrthoDB" id="138667at2759"/>
<evidence type="ECO:0000313" key="6">
    <source>
        <dbReference type="EMBL" id="KAE9196756.1"/>
    </source>
</evidence>
<evidence type="ECO:0000313" key="4">
    <source>
        <dbReference type="EMBL" id="KAE9102687.1"/>
    </source>
</evidence>
<reference evidence="9 10" key="1">
    <citation type="submission" date="2018-08" db="EMBL/GenBank/DDBJ databases">
        <title>Genomic investigation of the strawberry pathogen Phytophthora fragariae indicates pathogenicity is determined by transcriptional variation in three key races.</title>
        <authorList>
            <person name="Adams T.M."/>
            <person name="Armitage A.D."/>
            <person name="Sobczyk M.K."/>
            <person name="Bates H.J."/>
            <person name="Dunwell J.M."/>
            <person name="Nellist C.F."/>
            <person name="Harrison R.J."/>
        </authorList>
    </citation>
    <scope>NUCLEOTIDE SEQUENCE [LARGE SCALE GENOMIC DNA]</scope>
    <source>
        <strain evidence="8 11">A4</strain>
        <strain evidence="7 12">BC-1</strain>
        <strain evidence="6 15">BC-23</strain>
        <strain evidence="5 10">NOV-27</strain>
        <strain evidence="4 13">NOV-5</strain>
        <strain evidence="1 9">NOV-9</strain>
        <strain evidence="3 16">ONT-3</strain>
        <strain evidence="2 14">SCRP245</strain>
    </source>
</reference>
<accession>A0A6A3WG05</accession>
<evidence type="ECO:0000313" key="2">
    <source>
        <dbReference type="EMBL" id="KAE8975173.1"/>
    </source>
</evidence>
<dbReference type="EMBL" id="QXGE01001314">
    <property type="protein sequence ID" value="KAE9294411.1"/>
    <property type="molecule type" value="Genomic_DNA"/>
</dbReference>
<dbReference type="Proteomes" id="UP000460718">
    <property type="component" value="Unassembled WGS sequence"/>
</dbReference>
<dbReference type="EMBL" id="QXFX01002385">
    <property type="protein sequence ID" value="KAE9077575.1"/>
    <property type="molecule type" value="Genomic_DNA"/>
</dbReference>
<name>A0A6A3WG05_9STRA</name>
<evidence type="ECO:0000313" key="13">
    <source>
        <dbReference type="Proteomes" id="UP000440732"/>
    </source>
</evidence>
<dbReference type="Proteomes" id="UP000488956">
    <property type="component" value="Unassembled WGS sequence"/>
</dbReference>
<dbReference type="Proteomes" id="UP000476176">
    <property type="component" value="Unassembled WGS sequence"/>
</dbReference>
<dbReference type="EMBL" id="QXGA01002166">
    <property type="protein sequence ID" value="KAE9102687.1"/>
    <property type="molecule type" value="Genomic_DNA"/>
</dbReference>
<dbReference type="Proteomes" id="UP000429523">
    <property type="component" value="Unassembled WGS sequence"/>
</dbReference>
<dbReference type="Proteomes" id="UP000437068">
    <property type="component" value="Unassembled WGS sequence"/>
</dbReference>
<evidence type="ECO:0000313" key="3">
    <source>
        <dbReference type="EMBL" id="KAE9077575.1"/>
    </source>
</evidence>
<protein>
    <submittedName>
        <fullName evidence="5">Uncharacterized protein</fullName>
    </submittedName>
</protein>
<dbReference type="GO" id="GO:0004180">
    <property type="term" value="F:carboxypeptidase activity"/>
    <property type="evidence" value="ECO:0007669"/>
    <property type="project" value="TreeGrafter"/>
</dbReference>